<accession>A0A3P1CEY7</accession>
<dbReference type="InterPro" id="IPR036390">
    <property type="entry name" value="WH_DNA-bd_sf"/>
</dbReference>
<reference evidence="2 3" key="1">
    <citation type="submission" date="2018-11" db="EMBL/GenBank/DDBJ databases">
        <authorList>
            <person name="Zhou Z."/>
            <person name="Wang G."/>
        </authorList>
    </citation>
    <scope>NUCLEOTIDE SEQUENCE [LARGE SCALE GENOMIC DNA]</scope>
    <source>
        <strain evidence="2 3">KCTC42998</strain>
    </source>
</reference>
<protein>
    <submittedName>
        <fullName evidence="2">MarR family transcriptional regulator</fullName>
    </submittedName>
</protein>
<keyword evidence="3" id="KW-1185">Reference proteome</keyword>
<name>A0A3P1CEY7_9BACT</name>
<dbReference type="Proteomes" id="UP000274271">
    <property type="component" value="Unassembled WGS sequence"/>
</dbReference>
<comment type="caution">
    <text evidence="2">The sequence shown here is derived from an EMBL/GenBank/DDBJ whole genome shotgun (WGS) entry which is preliminary data.</text>
</comment>
<gene>
    <name evidence="2" type="ORF">EHT87_24385</name>
</gene>
<dbReference type="EMBL" id="RQJP01000005">
    <property type="protein sequence ID" value="RRB11923.1"/>
    <property type="molecule type" value="Genomic_DNA"/>
</dbReference>
<dbReference type="GO" id="GO:0003700">
    <property type="term" value="F:DNA-binding transcription factor activity"/>
    <property type="evidence" value="ECO:0007669"/>
    <property type="project" value="InterPro"/>
</dbReference>
<dbReference type="OrthoDB" id="958402at2"/>
<sequence length="124" mass="13753">MLSRVITSLYNEAFAAEGVTFAQASLLMQIFGEPGIRQMTLSKRLQIEKSALSRDVQLLQRHGWITDAVRAGLFLTETGKQVAGRCQTRWKAMHEQVGGQLGPEAVEALAQISNQILTLKIDRN</sequence>
<dbReference type="InterPro" id="IPR000835">
    <property type="entry name" value="HTH_MarR-typ"/>
</dbReference>
<proteinExistence type="predicted"/>
<dbReference type="AlphaFoldDB" id="A0A3P1CEY7"/>
<feature type="domain" description="HTH marR-type" evidence="1">
    <location>
        <begin position="12"/>
        <end position="106"/>
    </location>
</feature>
<dbReference type="InterPro" id="IPR036388">
    <property type="entry name" value="WH-like_DNA-bd_sf"/>
</dbReference>
<organism evidence="2 3">
    <name type="scientific">Larkinella knui</name>
    <dbReference type="NCBI Taxonomy" id="2025310"/>
    <lineage>
        <taxon>Bacteria</taxon>
        <taxon>Pseudomonadati</taxon>
        <taxon>Bacteroidota</taxon>
        <taxon>Cytophagia</taxon>
        <taxon>Cytophagales</taxon>
        <taxon>Spirosomataceae</taxon>
        <taxon>Larkinella</taxon>
    </lineage>
</organism>
<evidence type="ECO:0000313" key="3">
    <source>
        <dbReference type="Proteomes" id="UP000274271"/>
    </source>
</evidence>
<dbReference type="Gene3D" id="1.10.10.10">
    <property type="entry name" value="Winged helix-like DNA-binding domain superfamily/Winged helix DNA-binding domain"/>
    <property type="match status" value="1"/>
</dbReference>
<evidence type="ECO:0000313" key="2">
    <source>
        <dbReference type="EMBL" id="RRB11923.1"/>
    </source>
</evidence>
<dbReference type="SUPFAM" id="SSF46785">
    <property type="entry name" value="Winged helix' DNA-binding domain"/>
    <property type="match status" value="1"/>
</dbReference>
<evidence type="ECO:0000259" key="1">
    <source>
        <dbReference type="SMART" id="SM00347"/>
    </source>
</evidence>
<dbReference type="Pfam" id="PF12802">
    <property type="entry name" value="MarR_2"/>
    <property type="match status" value="1"/>
</dbReference>
<dbReference type="SMART" id="SM00347">
    <property type="entry name" value="HTH_MARR"/>
    <property type="match status" value="1"/>
</dbReference>